<dbReference type="AlphaFoldDB" id="A0A495IVD7"/>
<keyword evidence="1" id="KW-0472">Membrane</keyword>
<dbReference type="Proteomes" id="UP000268007">
    <property type="component" value="Unassembled WGS sequence"/>
</dbReference>
<organism evidence="2 3">
    <name type="scientific">Mucilaginibacter gracilis</name>
    <dbReference type="NCBI Taxonomy" id="423350"/>
    <lineage>
        <taxon>Bacteria</taxon>
        <taxon>Pseudomonadati</taxon>
        <taxon>Bacteroidota</taxon>
        <taxon>Sphingobacteriia</taxon>
        <taxon>Sphingobacteriales</taxon>
        <taxon>Sphingobacteriaceae</taxon>
        <taxon>Mucilaginibacter</taxon>
    </lineage>
</organism>
<evidence type="ECO:0000256" key="1">
    <source>
        <dbReference type="SAM" id="Phobius"/>
    </source>
</evidence>
<dbReference type="OrthoDB" id="799855at2"/>
<dbReference type="EMBL" id="RBKU01000001">
    <property type="protein sequence ID" value="RKR80680.1"/>
    <property type="molecule type" value="Genomic_DNA"/>
</dbReference>
<accession>A0A495IVD7</accession>
<name>A0A495IVD7_9SPHI</name>
<keyword evidence="3" id="KW-1185">Reference proteome</keyword>
<feature type="transmembrane region" description="Helical" evidence="1">
    <location>
        <begin position="51"/>
        <end position="73"/>
    </location>
</feature>
<keyword evidence="1" id="KW-1133">Transmembrane helix</keyword>
<gene>
    <name evidence="2" type="ORF">BDD43_0812</name>
</gene>
<dbReference type="RefSeq" id="WP_121196498.1">
    <property type="nucleotide sequence ID" value="NZ_RBKU01000001.1"/>
</dbReference>
<proteinExistence type="predicted"/>
<evidence type="ECO:0000313" key="3">
    <source>
        <dbReference type="Proteomes" id="UP000268007"/>
    </source>
</evidence>
<protein>
    <submittedName>
        <fullName evidence="2">Uncharacterized protein</fullName>
    </submittedName>
</protein>
<reference evidence="2 3" key="1">
    <citation type="submission" date="2018-10" db="EMBL/GenBank/DDBJ databases">
        <title>Genomic Encyclopedia of Archaeal and Bacterial Type Strains, Phase II (KMG-II): from individual species to whole genera.</title>
        <authorList>
            <person name="Goeker M."/>
        </authorList>
    </citation>
    <scope>NUCLEOTIDE SEQUENCE [LARGE SCALE GENOMIC DNA]</scope>
    <source>
        <strain evidence="2 3">DSM 18602</strain>
    </source>
</reference>
<evidence type="ECO:0000313" key="2">
    <source>
        <dbReference type="EMBL" id="RKR80680.1"/>
    </source>
</evidence>
<keyword evidence="1" id="KW-0812">Transmembrane</keyword>
<sequence length="115" mass="12933">MNMLRFLKSRKNQRDKSADNGLPGPLAPFYRKAADYLNGKTAGWSQQRKKIMLILFCLFMGNLSLFIAGHAILSANGPPDLRPLRMVRPLVVPGGTDSIKNQIINQKKQHNETDK</sequence>
<comment type="caution">
    <text evidence="2">The sequence shown here is derived from an EMBL/GenBank/DDBJ whole genome shotgun (WGS) entry which is preliminary data.</text>
</comment>